<dbReference type="PANTHER" id="PTHR43861:SF1">
    <property type="entry name" value="TRANS-ACONITATE 2-METHYLTRANSFERASE"/>
    <property type="match status" value="1"/>
</dbReference>
<evidence type="ECO:0000313" key="2">
    <source>
        <dbReference type="EMBL" id="KAL1588288.1"/>
    </source>
</evidence>
<dbReference type="RefSeq" id="XP_069231393.1">
    <property type="nucleotide sequence ID" value="XM_069371450.1"/>
</dbReference>
<name>A0AB34KY61_9PEZI</name>
<dbReference type="Pfam" id="PF13847">
    <property type="entry name" value="Methyltransf_31"/>
    <property type="match status" value="1"/>
</dbReference>
<dbReference type="Gene3D" id="3.40.50.150">
    <property type="entry name" value="Vaccinia Virus protein VP39"/>
    <property type="match status" value="1"/>
</dbReference>
<dbReference type="GeneID" id="96004288"/>
<sequence length="281" mass="30694">MAQPNPHNTYLPGYKEVGHHEWRTAENSAPYLLPTLQSLAETNPSLTLLDVGAGSGTITTSLAKYIPQGHITAIDLSPDILSRAASHAASVNATNITFQPASVYELAQTFGPAAFDVVHAHQVLCHLDAPVQALAQMLAVVKPGGVVAVREIDMRVWSFHPFSETMRAWVEVQKATHAAAGGSNEAGPSLVAWAMRAGARREDVKASMGTWLYATEEERRVWGTSFRDRIVGGEMRKKALELGIATEAELDRMGEEWQRWMETEDACCGTLHGEILIRKPK</sequence>
<dbReference type="CDD" id="cd02440">
    <property type="entry name" value="AdoMet_MTases"/>
    <property type="match status" value="1"/>
</dbReference>
<dbReference type="EMBL" id="JAAQHG020000007">
    <property type="protein sequence ID" value="KAL1588288.1"/>
    <property type="molecule type" value="Genomic_DNA"/>
</dbReference>
<keyword evidence="3" id="KW-1185">Reference proteome</keyword>
<protein>
    <recommendedName>
        <fullName evidence="1">Methyltransferase domain-containing protein</fullName>
    </recommendedName>
</protein>
<evidence type="ECO:0000259" key="1">
    <source>
        <dbReference type="Pfam" id="PF13847"/>
    </source>
</evidence>
<dbReference type="AlphaFoldDB" id="A0AB34KY61"/>
<organism evidence="2 3">
    <name type="scientific">Cladosporium halotolerans</name>
    <dbReference type="NCBI Taxonomy" id="1052096"/>
    <lineage>
        <taxon>Eukaryota</taxon>
        <taxon>Fungi</taxon>
        <taxon>Dikarya</taxon>
        <taxon>Ascomycota</taxon>
        <taxon>Pezizomycotina</taxon>
        <taxon>Dothideomycetes</taxon>
        <taxon>Dothideomycetidae</taxon>
        <taxon>Cladosporiales</taxon>
        <taxon>Cladosporiaceae</taxon>
        <taxon>Cladosporium</taxon>
    </lineage>
</organism>
<dbReference type="Proteomes" id="UP000803884">
    <property type="component" value="Unassembled WGS sequence"/>
</dbReference>
<dbReference type="PANTHER" id="PTHR43861">
    <property type="entry name" value="TRANS-ACONITATE 2-METHYLTRANSFERASE-RELATED"/>
    <property type="match status" value="1"/>
</dbReference>
<accession>A0AB34KY61</accession>
<comment type="caution">
    <text evidence="2">The sequence shown here is derived from an EMBL/GenBank/DDBJ whole genome shotgun (WGS) entry which is preliminary data.</text>
</comment>
<gene>
    <name evidence="2" type="ORF">WHR41_02844</name>
</gene>
<proteinExistence type="predicted"/>
<dbReference type="InterPro" id="IPR029063">
    <property type="entry name" value="SAM-dependent_MTases_sf"/>
</dbReference>
<reference evidence="2 3" key="1">
    <citation type="journal article" date="2020" name="Microbiol. Resour. Announc.">
        <title>Draft Genome Sequence of a Cladosporium Species Isolated from the Mesophotic Ascidian Didemnum maculosum.</title>
        <authorList>
            <person name="Gioti A."/>
            <person name="Siaperas R."/>
            <person name="Nikolaivits E."/>
            <person name="Le Goff G."/>
            <person name="Ouazzani J."/>
            <person name="Kotoulas G."/>
            <person name="Topakas E."/>
        </authorList>
    </citation>
    <scope>NUCLEOTIDE SEQUENCE [LARGE SCALE GENOMIC DNA]</scope>
    <source>
        <strain evidence="2 3">TM138-S3</strain>
    </source>
</reference>
<dbReference type="InterPro" id="IPR025714">
    <property type="entry name" value="Methyltranfer_dom"/>
</dbReference>
<feature type="domain" description="Methyltransferase" evidence="1">
    <location>
        <begin position="45"/>
        <end position="170"/>
    </location>
</feature>
<dbReference type="SUPFAM" id="SSF53335">
    <property type="entry name" value="S-adenosyl-L-methionine-dependent methyltransferases"/>
    <property type="match status" value="1"/>
</dbReference>
<evidence type="ECO:0000313" key="3">
    <source>
        <dbReference type="Proteomes" id="UP000803884"/>
    </source>
</evidence>